<gene>
    <name evidence="3" type="ORF">NKR19_g3352</name>
</gene>
<dbReference type="SUPFAM" id="SSF48452">
    <property type="entry name" value="TPR-like"/>
    <property type="match status" value="2"/>
</dbReference>
<organism evidence="3 4">
    <name type="scientific">Coniochaeta hoffmannii</name>
    <dbReference type="NCBI Taxonomy" id="91930"/>
    <lineage>
        <taxon>Eukaryota</taxon>
        <taxon>Fungi</taxon>
        <taxon>Dikarya</taxon>
        <taxon>Ascomycota</taxon>
        <taxon>Pezizomycotina</taxon>
        <taxon>Sordariomycetes</taxon>
        <taxon>Sordariomycetidae</taxon>
        <taxon>Coniochaetales</taxon>
        <taxon>Coniochaetaceae</taxon>
        <taxon>Coniochaeta</taxon>
    </lineage>
</organism>
<dbReference type="SMART" id="SM00028">
    <property type="entry name" value="TPR"/>
    <property type="match status" value="6"/>
</dbReference>
<feature type="compositionally biased region" description="Basic residues" evidence="2">
    <location>
        <begin position="143"/>
        <end position="153"/>
    </location>
</feature>
<dbReference type="InterPro" id="IPR011990">
    <property type="entry name" value="TPR-like_helical_dom_sf"/>
</dbReference>
<evidence type="ECO:0000313" key="4">
    <source>
        <dbReference type="Proteomes" id="UP001174691"/>
    </source>
</evidence>
<sequence>MSDQIDPSLTGRPLISTTQAQSQDVTMADVSFGPGQPTLDEVAREIQSRYENEEEVSSDFDADSDYQELRAETAKLNASIEAFRAAQRLGDDTSGGIDSIPGGGVGIPGDGPSQRAAGGGRGGGGGTTARGRGGKRGEGGARAGRKLGPRKAAKPTPDIVYRLSLATEAFHDKRYGDAHEILEEVIRINAETYDAWTLLSTVFEETGRKKEALNALIYAAHLTPKVVSAWMSAGAYALEGIGEMEEGDPERTEALQLARTLYAAAVRADASDANARTTLADVLMSLGYAAQAAGQYQRALRYKPYNIRTVRNLADVALDAKDPRKTGPAAREAYRRVIEHCYEAGTNVVEEGAFEWSDLRIYLEFFGIAGEDEDWGKAAAELKEVARWLLGRRDERCWEGWGYDDREWDVNDDRRVMVPGYEPGRFPLQSYGLALPVDLRAKLAIYRLRLGHHQEAALHMECLDPKDERGHDIPAMERFRYFPDCLKDVGAELLLHDQPAVALDYFNLYRAIAAQNPEDVVVNADMLVNQGRCYLALGDKVAAEECFIGALDEDEYHIDARVELAKLYEAESEKEGREEAFLLVNEALDLEARQNGDIDPALLGPKKRRSYPRARREPKPKKERAPRAPRPPREKRRYRPRRLGGSAEKQRQETERKNAMLEKYRAVMDLRPQVAHGDPEAMATWMSVAKDLVDDFRSSKQFFPWDKYVRFMGYNTILSTDAIPTKSSKLAAMAARLQQNLAPVEGQEAAPQLPPALRHDHYGIPFEKWLDLLLDYALNLTFANQVEEAYVVLLSARDSVVFKSRDHAFLIHITWALCAVYAGDEEQCVHIARFFMRDYMPGTDSYRLFAAMVRLCQAPPSWYTSGPGQKFILRQIKLMDKASVSSEGGEVDRSQLDVCLLTIYGHILYTSQSYPYALSYFMRAASIDPTNPMINLSLGIGYIQYALKRQAPNRQYLLTQGFAFFHKYHAHRVASAYAGERQEAKFNLGRAYHIIGLGHLALKHYKEVLDESVRERGGEPFTAEVMGREDLALEAAYNIKTICFQMGDLEGARAITEEWLVVD</sequence>
<feature type="region of interest" description="Disordered" evidence="2">
    <location>
        <begin position="597"/>
        <end position="656"/>
    </location>
</feature>
<dbReference type="InterPro" id="IPR019734">
    <property type="entry name" value="TPR_rpt"/>
</dbReference>
<feature type="repeat" description="TPR" evidence="1">
    <location>
        <begin position="273"/>
        <end position="306"/>
    </location>
</feature>
<keyword evidence="4" id="KW-1185">Reference proteome</keyword>
<evidence type="ECO:0000313" key="3">
    <source>
        <dbReference type="EMBL" id="KAJ9158467.1"/>
    </source>
</evidence>
<dbReference type="Proteomes" id="UP001174691">
    <property type="component" value="Unassembled WGS sequence"/>
</dbReference>
<dbReference type="Gene3D" id="1.25.40.10">
    <property type="entry name" value="Tetratricopeptide repeat domain"/>
    <property type="match status" value="4"/>
</dbReference>
<dbReference type="AlphaFoldDB" id="A0AA38S3Z7"/>
<dbReference type="SUPFAM" id="SSF81901">
    <property type="entry name" value="HCP-like"/>
    <property type="match status" value="1"/>
</dbReference>
<feature type="compositionally biased region" description="Basic residues" evidence="2">
    <location>
        <begin position="633"/>
        <end position="642"/>
    </location>
</feature>
<dbReference type="InterPro" id="IPR039340">
    <property type="entry name" value="Tfc4/TFIIIC-102/Sfc4"/>
</dbReference>
<dbReference type="GO" id="GO:0006383">
    <property type="term" value="P:transcription by RNA polymerase III"/>
    <property type="evidence" value="ECO:0007669"/>
    <property type="project" value="InterPro"/>
</dbReference>
<proteinExistence type="predicted"/>
<feature type="region of interest" description="Disordered" evidence="2">
    <location>
        <begin position="90"/>
        <end position="154"/>
    </location>
</feature>
<feature type="compositionally biased region" description="Polar residues" evidence="2">
    <location>
        <begin position="15"/>
        <end position="25"/>
    </location>
</feature>
<dbReference type="GO" id="GO:0000127">
    <property type="term" value="C:transcription factor TFIIIC complex"/>
    <property type="evidence" value="ECO:0007669"/>
    <property type="project" value="TreeGrafter"/>
</dbReference>
<dbReference type="EMBL" id="JANBVN010000036">
    <property type="protein sequence ID" value="KAJ9158467.1"/>
    <property type="molecule type" value="Genomic_DNA"/>
</dbReference>
<feature type="repeat" description="TPR" evidence="1">
    <location>
        <begin position="898"/>
        <end position="931"/>
    </location>
</feature>
<dbReference type="PROSITE" id="PS50005">
    <property type="entry name" value="TPR"/>
    <property type="match status" value="2"/>
</dbReference>
<accession>A0AA38S3Z7</accession>
<reference evidence="3" key="1">
    <citation type="submission" date="2022-07" db="EMBL/GenBank/DDBJ databases">
        <title>Fungi with potential for degradation of polypropylene.</title>
        <authorList>
            <person name="Gostincar C."/>
        </authorList>
    </citation>
    <scope>NUCLEOTIDE SEQUENCE</scope>
    <source>
        <strain evidence="3">EXF-13287</strain>
    </source>
</reference>
<evidence type="ECO:0000256" key="1">
    <source>
        <dbReference type="PROSITE-ProRule" id="PRU00339"/>
    </source>
</evidence>
<dbReference type="PANTHER" id="PTHR23082:SF0">
    <property type="entry name" value="GENERAL TRANSCRIPTION FACTOR 3C POLYPEPTIDE 3"/>
    <property type="match status" value="1"/>
</dbReference>
<keyword evidence="1" id="KW-0802">TPR repeat</keyword>
<name>A0AA38S3Z7_9PEZI</name>
<protein>
    <submittedName>
        <fullName evidence="3">TPR-like protein</fullName>
    </submittedName>
</protein>
<feature type="compositionally biased region" description="Basic residues" evidence="2">
    <location>
        <begin position="605"/>
        <end position="624"/>
    </location>
</feature>
<dbReference type="PANTHER" id="PTHR23082">
    <property type="entry name" value="TRANSCRIPTION INITIATION FACTOR IIIC TFIIIC , POLYPEPTIDE 3-RELATED"/>
    <property type="match status" value="1"/>
</dbReference>
<feature type="region of interest" description="Disordered" evidence="2">
    <location>
        <begin position="1"/>
        <end position="37"/>
    </location>
</feature>
<feature type="compositionally biased region" description="Gly residues" evidence="2">
    <location>
        <begin position="117"/>
        <end position="128"/>
    </location>
</feature>
<comment type="caution">
    <text evidence="3">The sequence shown here is derived from an EMBL/GenBank/DDBJ whole genome shotgun (WGS) entry which is preliminary data.</text>
</comment>
<evidence type="ECO:0000256" key="2">
    <source>
        <dbReference type="SAM" id="MobiDB-lite"/>
    </source>
</evidence>